<name>A0A8J6H4C2_TENMO</name>
<feature type="domain" description="Peptidase S1" evidence="3">
    <location>
        <begin position="228"/>
        <end position="460"/>
    </location>
</feature>
<dbReference type="InterPro" id="IPR001314">
    <property type="entry name" value="Peptidase_S1A"/>
</dbReference>
<dbReference type="FunFam" id="2.40.10.10:FF:000068">
    <property type="entry name" value="transmembrane protease serine 2"/>
    <property type="match status" value="1"/>
</dbReference>
<dbReference type="SMART" id="SM00020">
    <property type="entry name" value="Tryp_SPc"/>
    <property type="match status" value="2"/>
</dbReference>
<dbReference type="InterPro" id="IPR009003">
    <property type="entry name" value="Peptidase_S1_PA"/>
</dbReference>
<gene>
    <name evidence="4" type="ORF">GEV33_011221</name>
</gene>
<accession>A0A8J6H4C2</accession>
<dbReference type="SUPFAM" id="SSF50494">
    <property type="entry name" value="Trypsin-like serine proteases"/>
    <property type="match status" value="2"/>
</dbReference>
<evidence type="ECO:0000259" key="3">
    <source>
        <dbReference type="PROSITE" id="PS50240"/>
    </source>
</evidence>
<dbReference type="Proteomes" id="UP000719412">
    <property type="component" value="Unassembled WGS sequence"/>
</dbReference>
<comment type="caution">
    <text evidence="4">The sequence shown here is derived from an EMBL/GenBank/DDBJ whole genome shotgun (WGS) entry which is preliminary data.</text>
</comment>
<evidence type="ECO:0000256" key="2">
    <source>
        <dbReference type="SAM" id="SignalP"/>
    </source>
</evidence>
<dbReference type="PANTHER" id="PTHR24260">
    <property type="match status" value="1"/>
</dbReference>
<feature type="chain" id="PRO_5035273239" description="Peptidase S1 domain-containing protein" evidence="2">
    <location>
        <begin position="17"/>
        <end position="462"/>
    </location>
</feature>
<sequence>MLLSIVFCWCISAVLAASLQENGPVKIKREIGGRIIGGQVAYAGQFPFLASINIHTNDAVYFCSGALLTNQWVLTAGHCVDGGILFTIQLGSNQLDGSDSGTLKLTTDSFVLHPDYNPDTLENDIGLIEFRMPVTFTDYVKPVNLLPSAALSDNSPLVTMGWGQVDDEDPGLQDTVNYVSVTTISNAECRLFYGSQILDTMACAAGNYNEGICFNESVKAEKQIGGRIIGGQVAYAGQFPFLASINIHTNDGAYFCSGALLTNQWVLTAGHCVDGGILFTVQLGSHKLDGSDSGTLKLTTDSFVLHPDYNPDTLENDIGLIEFRMPITFTDYVKPVHALPGSPLSVNVNLVTMGWGQINDEDPDLQNAVKYVSVTSLSNEECRITFGNQIVDTMLCATGNYNQGICFGDTGGPLIQYINRVEVAHVGIGSFISQNGCESPDPKGYTRTFDYVPWIKNLTGFK</sequence>
<dbReference type="GO" id="GO:0006508">
    <property type="term" value="P:proteolysis"/>
    <property type="evidence" value="ECO:0007669"/>
    <property type="project" value="InterPro"/>
</dbReference>
<dbReference type="InterPro" id="IPR043504">
    <property type="entry name" value="Peptidase_S1_PA_chymotrypsin"/>
</dbReference>
<reference evidence="4" key="1">
    <citation type="journal article" date="2020" name="J Insects Food Feed">
        <title>The yellow mealworm (Tenebrio molitor) genome: a resource for the emerging insects as food and feed industry.</title>
        <authorList>
            <person name="Eriksson T."/>
            <person name="Andere A."/>
            <person name="Kelstrup H."/>
            <person name="Emery V."/>
            <person name="Picard C."/>
        </authorList>
    </citation>
    <scope>NUCLEOTIDE SEQUENCE</scope>
    <source>
        <strain evidence="4">Stoneville</strain>
        <tissue evidence="4">Whole head</tissue>
    </source>
</reference>
<dbReference type="InterPro" id="IPR051333">
    <property type="entry name" value="CLIP_Serine_Protease"/>
</dbReference>
<evidence type="ECO:0000313" key="5">
    <source>
        <dbReference type="Proteomes" id="UP000719412"/>
    </source>
</evidence>
<keyword evidence="5" id="KW-1185">Reference proteome</keyword>
<dbReference type="CDD" id="cd00190">
    <property type="entry name" value="Tryp_SPc"/>
    <property type="match status" value="2"/>
</dbReference>
<dbReference type="GO" id="GO:0004252">
    <property type="term" value="F:serine-type endopeptidase activity"/>
    <property type="evidence" value="ECO:0007669"/>
    <property type="project" value="InterPro"/>
</dbReference>
<protein>
    <recommendedName>
        <fullName evidence="3">Peptidase S1 domain-containing protein</fullName>
    </recommendedName>
</protein>
<dbReference type="PANTHER" id="PTHR24260:SF136">
    <property type="entry name" value="GH08193P-RELATED"/>
    <property type="match status" value="1"/>
</dbReference>
<dbReference type="PROSITE" id="PS50240">
    <property type="entry name" value="TRYPSIN_DOM"/>
    <property type="match status" value="2"/>
</dbReference>
<proteinExistence type="predicted"/>
<dbReference type="PROSITE" id="PS00134">
    <property type="entry name" value="TRYPSIN_HIS"/>
    <property type="match status" value="1"/>
</dbReference>
<dbReference type="InterPro" id="IPR018114">
    <property type="entry name" value="TRYPSIN_HIS"/>
</dbReference>
<evidence type="ECO:0000313" key="4">
    <source>
        <dbReference type="EMBL" id="KAH0811570.1"/>
    </source>
</evidence>
<organism evidence="4 5">
    <name type="scientific">Tenebrio molitor</name>
    <name type="common">Yellow mealworm beetle</name>
    <dbReference type="NCBI Taxonomy" id="7067"/>
    <lineage>
        <taxon>Eukaryota</taxon>
        <taxon>Metazoa</taxon>
        <taxon>Ecdysozoa</taxon>
        <taxon>Arthropoda</taxon>
        <taxon>Hexapoda</taxon>
        <taxon>Insecta</taxon>
        <taxon>Pterygota</taxon>
        <taxon>Neoptera</taxon>
        <taxon>Endopterygota</taxon>
        <taxon>Coleoptera</taxon>
        <taxon>Polyphaga</taxon>
        <taxon>Cucujiformia</taxon>
        <taxon>Tenebrionidae</taxon>
        <taxon>Tenebrio</taxon>
    </lineage>
</organism>
<dbReference type="InterPro" id="IPR001254">
    <property type="entry name" value="Trypsin_dom"/>
</dbReference>
<dbReference type="Gene3D" id="2.40.10.10">
    <property type="entry name" value="Trypsin-like serine proteases"/>
    <property type="match status" value="3"/>
</dbReference>
<feature type="signal peptide" evidence="2">
    <location>
        <begin position="1"/>
        <end position="16"/>
    </location>
</feature>
<dbReference type="AlphaFoldDB" id="A0A8J6H4C2"/>
<keyword evidence="2" id="KW-0732">Signal</keyword>
<keyword evidence="1" id="KW-1015">Disulfide bond</keyword>
<evidence type="ECO:0000256" key="1">
    <source>
        <dbReference type="ARBA" id="ARBA00023157"/>
    </source>
</evidence>
<dbReference type="Pfam" id="PF00089">
    <property type="entry name" value="Trypsin"/>
    <property type="match status" value="2"/>
</dbReference>
<dbReference type="FunFam" id="2.40.10.10:FF:000166">
    <property type="entry name" value="Trypsin"/>
    <property type="match status" value="1"/>
</dbReference>
<feature type="domain" description="Peptidase S1" evidence="3">
    <location>
        <begin position="35"/>
        <end position="217"/>
    </location>
</feature>
<dbReference type="PRINTS" id="PR00722">
    <property type="entry name" value="CHYMOTRYPSIN"/>
</dbReference>
<reference evidence="4" key="2">
    <citation type="submission" date="2021-08" db="EMBL/GenBank/DDBJ databases">
        <authorList>
            <person name="Eriksson T."/>
        </authorList>
    </citation>
    <scope>NUCLEOTIDE SEQUENCE</scope>
    <source>
        <strain evidence="4">Stoneville</strain>
        <tissue evidence="4">Whole head</tissue>
    </source>
</reference>
<dbReference type="EMBL" id="JABDTM020026705">
    <property type="protein sequence ID" value="KAH0811570.1"/>
    <property type="molecule type" value="Genomic_DNA"/>
</dbReference>